<keyword evidence="1" id="KW-0175">Coiled coil</keyword>
<proteinExistence type="predicted"/>
<evidence type="ECO:0000256" key="1">
    <source>
        <dbReference type="SAM" id="Coils"/>
    </source>
</evidence>
<comment type="caution">
    <text evidence="2">The sequence shown here is derived from an EMBL/GenBank/DDBJ whole genome shotgun (WGS) entry which is preliminary data.</text>
</comment>
<dbReference type="InterPro" id="IPR019534">
    <property type="entry name" value="DUF2452"/>
</dbReference>
<accession>A0ABW3GP34</accession>
<dbReference type="EMBL" id="JBHTIV010000006">
    <property type="protein sequence ID" value="MFD0932218.1"/>
    <property type="molecule type" value="Genomic_DNA"/>
</dbReference>
<evidence type="ECO:0000313" key="3">
    <source>
        <dbReference type="Proteomes" id="UP001597049"/>
    </source>
</evidence>
<keyword evidence="3" id="KW-1185">Reference proteome</keyword>
<dbReference type="RefSeq" id="WP_379657547.1">
    <property type="nucleotide sequence ID" value="NZ_JBHTIV010000006.1"/>
</dbReference>
<dbReference type="Pfam" id="PF10504">
    <property type="entry name" value="DUF2452"/>
    <property type="match status" value="1"/>
</dbReference>
<feature type="coiled-coil region" evidence="1">
    <location>
        <begin position="46"/>
        <end position="77"/>
    </location>
</feature>
<gene>
    <name evidence="2" type="ORF">ACFQ0R_06325</name>
</gene>
<name>A0ABW3GP34_9FLAO</name>
<protein>
    <submittedName>
        <fullName evidence="2">DUF2452 domain-containing protein</fullName>
    </submittedName>
</protein>
<dbReference type="Proteomes" id="UP001597049">
    <property type="component" value="Unassembled WGS sequence"/>
</dbReference>
<evidence type="ECO:0000313" key="2">
    <source>
        <dbReference type="EMBL" id="MFD0932218.1"/>
    </source>
</evidence>
<reference evidence="3" key="1">
    <citation type="journal article" date="2019" name="Int. J. Syst. Evol. Microbiol.">
        <title>The Global Catalogue of Microorganisms (GCM) 10K type strain sequencing project: providing services to taxonomists for standard genome sequencing and annotation.</title>
        <authorList>
            <consortium name="The Broad Institute Genomics Platform"/>
            <consortium name="The Broad Institute Genome Sequencing Center for Infectious Disease"/>
            <person name="Wu L."/>
            <person name="Ma J."/>
        </authorList>
    </citation>
    <scope>NUCLEOTIDE SEQUENCE [LARGE SCALE GENOMIC DNA]</scope>
    <source>
        <strain evidence="3">CCUG 56752</strain>
    </source>
</reference>
<organism evidence="2 3">
    <name type="scientific">Psychroflexus salinarum</name>
    <dbReference type="NCBI Taxonomy" id="546024"/>
    <lineage>
        <taxon>Bacteria</taxon>
        <taxon>Pseudomonadati</taxon>
        <taxon>Bacteroidota</taxon>
        <taxon>Flavobacteriia</taxon>
        <taxon>Flavobacteriales</taxon>
        <taxon>Flavobacteriaceae</taxon>
        <taxon>Psychroflexus</taxon>
    </lineage>
</organism>
<sequence length="147" mass="17071">MGEKSKKPDQVVYNEKTNKYEAGLLPYATNASAPKITPTDLTGWKNSNVSKVNHQIKTEYEELKNQYEKLMAQFEYNNLIYGAEFSFEPIVGETYHLYKKKSGNIFLSIISPNECNFQFKGSFKLNEDKMWVRLDSETNNKTLKQHI</sequence>